<comment type="caution">
    <text evidence="1">The sequence shown here is derived from an EMBL/GenBank/DDBJ whole genome shotgun (WGS) entry which is preliminary data.</text>
</comment>
<sequence>MEEHQTLATPALEEDYKIAKSLTHVSVTFMLIIQDIIKNEKKSAQHIKDLELVAQQLARLENISGEKSEYLIIIKQMTEHWHKLSVETSLSKIKDFHVQYLSEITPSHERLAHRATKLQLEGIHQIISTWVVENNLQLNRTRVLISCAKGPREKLIEKQYMQWLYSQQGIGDWENNIICVEMLPEQLTTVTTHELITFLKKQQFNEQIGKIILGDHNAMNKDILGEYAPKVLPTLCPIKAVSNRISACKDALFSHLLNNQLKSKSQPNMDNIKICPFNPG</sequence>
<dbReference type="Proteomes" id="UP001595758">
    <property type="component" value="Unassembled WGS sequence"/>
</dbReference>
<dbReference type="RefSeq" id="WP_382342474.1">
    <property type="nucleotide sequence ID" value="NZ_JBHSAB010000014.1"/>
</dbReference>
<name>A0ABV8CEQ7_9GAMM</name>
<protein>
    <submittedName>
        <fullName evidence="1">Uncharacterized protein</fullName>
    </submittedName>
</protein>
<evidence type="ECO:0000313" key="2">
    <source>
        <dbReference type="Proteomes" id="UP001595758"/>
    </source>
</evidence>
<proteinExistence type="predicted"/>
<evidence type="ECO:0000313" key="1">
    <source>
        <dbReference type="EMBL" id="MFC3908824.1"/>
    </source>
</evidence>
<gene>
    <name evidence="1" type="ORF">ACFORL_07005</name>
</gene>
<reference evidence="2" key="1">
    <citation type="journal article" date="2019" name="Int. J. Syst. Evol. Microbiol.">
        <title>The Global Catalogue of Microorganisms (GCM) 10K type strain sequencing project: providing services to taxonomists for standard genome sequencing and annotation.</title>
        <authorList>
            <consortium name="The Broad Institute Genomics Platform"/>
            <consortium name="The Broad Institute Genome Sequencing Center for Infectious Disease"/>
            <person name="Wu L."/>
            <person name="Ma J."/>
        </authorList>
    </citation>
    <scope>NUCLEOTIDE SEQUENCE [LARGE SCALE GENOMIC DNA]</scope>
    <source>
        <strain evidence="2">CCUG 59858</strain>
    </source>
</reference>
<dbReference type="EMBL" id="JBHSAB010000014">
    <property type="protein sequence ID" value="MFC3908824.1"/>
    <property type="molecule type" value="Genomic_DNA"/>
</dbReference>
<keyword evidence="2" id="KW-1185">Reference proteome</keyword>
<accession>A0ABV8CEQ7</accession>
<organism evidence="1 2">
    <name type="scientific">Legionella dresdenensis</name>
    <dbReference type="NCBI Taxonomy" id="450200"/>
    <lineage>
        <taxon>Bacteria</taxon>
        <taxon>Pseudomonadati</taxon>
        <taxon>Pseudomonadota</taxon>
        <taxon>Gammaproteobacteria</taxon>
        <taxon>Legionellales</taxon>
        <taxon>Legionellaceae</taxon>
        <taxon>Legionella</taxon>
    </lineage>
</organism>